<comment type="caution">
    <text evidence="1">The sequence shown here is derived from an EMBL/GenBank/DDBJ whole genome shotgun (WGS) entry which is preliminary data.</text>
</comment>
<evidence type="ECO:0000313" key="2">
    <source>
        <dbReference type="Proteomes" id="UP001203761"/>
    </source>
</evidence>
<reference evidence="1" key="1">
    <citation type="submission" date="2022-02" db="EMBL/GenBank/DDBJ databases">
        <authorList>
            <person name="Lee M."/>
            <person name="Kim S.-J."/>
            <person name="Jung M.-Y."/>
        </authorList>
    </citation>
    <scope>NUCLEOTIDE SEQUENCE</scope>
    <source>
        <strain evidence="1">JHP9</strain>
    </source>
</reference>
<dbReference type="EMBL" id="JAKNCJ010000005">
    <property type="protein sequence ID" value="MCL6423839.1"/>
    <property type="molecule type" value="Genomic_DNA"/>
</dbReference>
<gene>
    <name evidence="1" type="ORF">Bequi_10665</name>
</gene>
<sequence length="126" mass="14482">MSEIELSWDYCMILEWRDSSGHWCEGPAFEGVFPPTLMQRISAWTSTMDEAYGPMGNDEEANLPEGRAEQIYQALLGIRAEIEALGFAVVPLDEWWVRAAAQPAVLLRRGFLERWRHRAGRREATR</sequence>
<accession>A0ABT0R1N1</accession>
<name>A0ABT0R1N1_9MICO</name>
<proteinExistence type="predicted"/>
<protein>
    <submittedName>
        <fullName evidence="1">Uncharacterized protein</fullName>
    </submittedName>
</protein>
<dbReference type="Proteomes" id="UP001203761">
    <property type="component" value="Unassembled WGS sequence"/>
</dbReference>
<keyword evidence="2" id="KW-1185">Reference proteome</keyword>
<dbReference type="RefSeq" id="WP_249737915.1">
    <property type="nucleotide sequence ID" value="NZ_JAKNCJ010000005.1"/>
</dbReference>
<organism evidence="1 2">
    <name type="scientific">Brachybacterium equifaecis</name>
    <dbReference type="NCBI Taxonomy" id="2910770"/>
    <lineage>
        <taxon>Bacteria</taxon>
        <taxon>Bacillati</taxon>
        <taxon>Actinomycetota</taxon>
        <taxon>Actinomycetes</taxon>
        <taxon>Micrococcales</taxon>
        <taxon>Dermabacteraceae</taxon>
        <taxon>Brachybacterium</taxon>
    </lineage>
</organism>
<evidence type="ECO:0000313" key="1">
    <source>
        <dbReference type="EMBL" id="MCL6423839.1"/>
    </source>
</evidence>